<keyword evidence="5" id="KW-1185">Reference proteome</keyword>
<dbReference type="RefSeq" id="WP_321553492.1">
    <property type="nucleotide sequence ID" value="NZ_JAXIVU010000008.1"/>
</dbReference>
<evidence type="ECO:0000256" key="1">
    <source>
        <dbReference type="ARBA" id="ARBA00022898"/>
    </source>
</evidence>
<dbReference type="Gene3D" id="3.90.1150.10">
    <property type="entry name" value="Aspartate Aminotransferase, domain 1"/>
    <property type="match status" value="1"/>
</dbReference>
<dbReference type="Gene3D" id="3.40.640.10">
    <property type="entry name" value="Type I PLP-dependent aspartate aminotransferase-like (Major domain)"/>
    <property type="match status" value="1"/>
</dbReference>
<sequence>MLNTPFSPWPSFSEEEANAVRDVLLSNRVNYWTGTEGREFEKEFAAWAGCKHAIALANGTVALDIALWALDLGEGDEVIVTPRTFLASASSIVNAGAVPVFAEVDPDTQNITAETIAAVLTPRTRAVIAVHLAGWPCDMDPIMALAEQHNLYVIEDCAQAHGATYKGRPVGSIGHVGSWSFCQDKIMTTGGEGGMVTTNDTELWKTMWSLKDHGKSWEAVYEREHAPGFRWLHERFGTNWRMTEMQAAIGRIQLKRMPHWRTARADNAEKIWSAARACRGLRVPTVPEDIVHAAYKCYVFVEPSELKAGWDRDRILAEINARGVPCFSGSCSEVYLEKAFDHTGWRPAEPLPVARQLGDTSLMFLVNPNLTAEEIVRTCSALHEVMRLAVPEQDAQAMRQYSAYSALEPDEAREVKAQQSKRG</sequence>
<evidence type="ECO:0000313" key="4">
    <source>
        <dbReference type="EMBL" id="MDY7219398.1"/>
    </source>
</evidence>
<dbReference type="InterPro" id="IPR015422">
    <property type="entry name" value="PyrdxlP-dep_Trfase_small"/>
</dbReference>
<protein>
    <submittedName>
        <fullName evidence="4">DegT/DnrJ/EryC1/StrS aminotransferase family protein</fullName>
    </submittedName>
</protein>
<keyword evidence="1 3" id="KW-0663">Pyridoxal phosphate</keyword>
<dbReference type="Proteomes" id="UP001294570">
    <property type="component" value="Unassembled WGS sequence"/>
</dbReference>
<evidence type="ECO:0000256" key="2">
    <source>
        <dbReference type="ARBA" id="ARBA00037999"/>
    </source>
</evidence>
<keyword evidence="4" id="KW-0032">Aminotransferase</keyword>
<dbReference type="CDD" id="cd00616">
    <property type="entry name" value="AHBA_syn"/>
    <property type="match status" value="1"/>
</dbReference>
<dbReference type="PANTHER" id="PTHR30244">
    <property type="entry name" value="TRANSAMINASE"/>
    <property type="match status" value="1"/>
</dbReference>
<accession>A0ABU5GQZ2</accession>
<comment type="caution">
    <text evidence="4">The sequence shown here is derived from an EMBL/GenBank/DDBJ whole genome shotgun (WGS) entry which is preliminary data.</text>
</comment>
<dbReference type="PIRSF" id="PIRSF000390">
    <property type="entry name" value="PLP_StrS"/>
    <property type="match status" value="1"/>
</dbReference>
<evidence type="ECO:0000256" key="3">
    <source>
        <dbReference type="RuleBase" id="RU004508"/>
    </source>
</evidence>
<organism evidence="4 5">
    <name type="scientific">Denitrificimonas halotolerans</name>
    <dbReference type="NCBI Taxonomy" id="3098930"/>
    <lineage>
        <taxon>Bacteria</taxon>
        <taxon>Pseudomonadati</taxon>
        <taxon>Pseudomonadota</taxon>
        <taxon>Gammaproteobacteria</taxon>
        <taxon>Pseudomonadales</taxon>
        <taxon>Pseudomonadaceae</taxon>
        <taxon>Denitrificimonas</taxon>
    </lineage>
</organism>
<dbReference type="InterPro" id="IPR000653">
    <property type="entry name" value="DegT/StrS_aminotransferase"/>
</dbReference>
<dbReference type="PANTHER" id="PTHR30244:SF34">
    <property type="entry name" value="DTDP-4-AMINO-4,6-DIDEOXYGALACTOSE TRANSAMINASE"/>
    <property type="match status" value="1"/>
</dbReference>
<dbReference type="EMBL" id="JAXIVU010000008">
    <property type="protein sequence ID" value="MDY7219398.1"/>
    <property type="molecule type" value="Genomic_DNA"/>
</dbReference>
<gene>
    <name evidence="4" type="ORF">TOI97_07430</name>
</gene>
<keyword evidence="4" id="KW-0808">Transferase</keyword>
<reference evidence="4 5" key="1">
    <citation type="submission" date="2023-12" db="EMBL/GenBank/DDBJ databases">
        <title>Denitrificimonas halotolerans sp. nov.,a novel species isolated from landfill leachate.</title>
        <authorList>
            <person name="Wang S."/>
        </authorList>
    </citation>
    <scope>NUCLEOTIDE SEQUENCE [LARGE SCALE GENOMIC DNA]</scope>
    <source>
        <strain evidence="4 5">JX-1</strain>
    </source>
</reference>
<dbReference type="Pfam" id="PF01041">
    <property type="entry name" value="DegT_DnrJ_EryC1"/>
    <property type="match status" value="1"/>
</dbReference>
<proteinExistence type="inferred from homology"/>
<dbReference type="InterPro" id="IPR015421">
    <property type="entry name" value="PyrdxlP-dep_Trfase_major"/>
</dbReference>
<evidence type="ECO:0000313" key="5">
    <source>
        <dbReference type="Proteomes" id="UP001294570"/>
    </source>
</evidence>
<comment type="similarity">
    <text evidence="2 3">Belongs to the DegT/DnrJ/EryC1 family.</text>
</comment>
<dbReference type="SUPFAM" id="SSF53383">
    <property type="entry name" value="PLP-dependent transferases"/>
    <property type="match status" value="1"/>
</dbReference>
<dbReference type="GO" id="GO:0008483">
    <property type="term" value="F:transaminase activity"/>
    <property type="evidence" value="ECO:0007669"/>
    <property type="project" value="UniProtKB-KW"/>
</dbReference>
<name>A0ABU5GQZ2_9GAMM</name>
<dbReference type="InterPro" id="IPR015424">
    <property type="entry name" value="PyrdxlP-dep_Trfase"/>
</dbReference>